<dbReference type="GO" id="GO:0006730">
    <property type="term" value="P:one-carbon metabolic process"/>
    <property type="evidence" value="ECO:0007669"/>
    <property type="project" value="UniProtKB-KW"/>
</dbReference>
<dbReference type="InterPro" id="IPR024072">
    <property type="entry name" value="DHFR-like_dom_sf"/>
</dbReference>
<evidence type="ECO:0000256" key="2">
    <source>
        <dbReference type="ARBA" id="ARBA00012856"/>
    </source>
</evidence>
<feature type="domain" description="DHFR" evidence="6">
    <location>
        <begin position="10"/>
        <end position="170"/>
    </location>
</feature>
<dbReference type="EMBL" id="MLJW01000842">
    <property type="protein sequence ID" value="OIQ82109.1"/>
    <property type="molecule type" value="Genomic_DNA"/>
</dbReference>
<evidence type="ECO:0000256" key="1">
    <source>
        <dbReference type="ARBA" id="ARBA00004903"/>
    </source>
</evidence>
<dbReference type="InterPro" id="IPR017925">
    <property type="entry name" value="DHFR_CS"/>
</dbReference>
<dbReference type="PANTHER" id="PTHR48069:SF3">
    <property type="entry name" value="DIHYDROFOLATE REDUCTASE"/>
    <property type="match status" value="1"/>
</dbReference>
<dbReference type="AlphaFoldDB" id="A0A1J5R1U2"/>
<organism evidence="7">
    <name type="scientific">mine drainage metagenome</name>
    <dbReference type="NCBI Taxonomy" id="410659"/>
    <lineage>
        <taxon>unclassified sequences</taxon>
        <taxon>metagenomes</taxon>
        <taxon>ecological metagenomes</taxon>
    </lineage>
</organism>
<gene>
    <name evidence="7" type="primary">folA_7</name>
    <name evidence="7" type="ORF">GALL_361050</name>
</gene>
<dbReference type="GO" id="GO:0004146">
    <property type="term" value="F:dihydrofolate reductase activity"/>
    <property type="evidence" value="ECO:0007669"/>
    <property type="project" value="UniProtKB-EC"/>
</dbReference>
<evidence type="ECO:0000256" key="5">
    <source>
        <dbReference type="ARBA" id="ARBA00023002"/>
    </source>
</evidence>
<dbReference type="Pfam" id="PF00186">
    <property type="entry name" value="DHFR_1"/>
    <property type="match status" value="1"/>
</dbReference>
<comment type="pathway">
    <text evidence="1">Cofactor biosynthesis; tetrahydrofolate biosynthesis; 5,6,7,8-tetrahydrofolate from 7,8-dihydrofolate: step 1/1.</text>
</comment>
<dbReference type="Gene3D" id="3.40.430.10">
    <property type="entry name" value="Dihydrofolate Reductase, subunit A"/>
    <property type="match status" value="1"/>
</dbReference>
<dbReference type="PANTHER" id="PTHR48069">
    <property type="entry name" value="DIHYDROFOLATE REDUCTASE"/>
    <property type="match status" value="1"/>
</dbReference>
<dbReference type="PRINTS" id="PR00070">
    <property type="entry name" value="DHFR"/>
</dbReference>
<proteinExistence type="predicted"/>
<dbReference type="GO" id="GO:0050661">
    <property type="term" value="F:NADP binding"/>
    <property type="evidence" value="ECO:0007669"/>
    <property type="project" value="InterPro"/>
</dbReference>
<dbReference type="PIRSF" id="PIRSF000194">
    <property type="entry name" value="DHFR"/>
    <property type="match status" value="1"/>
</dbReference>
<keyword evidence="4" id="KW-0521">NADP</keyword>
<keyword evidence="3" id="KW-0554">One-carbon metabolism</keyword>
<dbReference type="PROSITE" id="PS51330">
    <property type="entry name" value="DHFR_2"/>
    <property type="match status" value="1"/>
</dbReference>
<comment type="caution">
    <text evidence="7">The sequence shown here is derived from an EMBL/GenBank/DDBJ whole genome shotgun (WGS) entry which is preliminary data.</text>
</comment>
<name>A0A1J5R1U2_9ZZZZ</name>
<dbReference type="GO" id="GO:0043168">
    <property type="term" value="F:anion binding"/>
    <property type="evidence" value="ECO:0007669"/>
    <property type="project" value="UniProtKB-ARBA"/>
</dbReference>
<dbReference type="GO" id="GO:0005829">
    <property type="term" value="C:cytosol"/>
    <property type="evidence" value="ECO:0007669"/>
    <property type="project" value="TreeGrafter"/>
</dbReference>
<dbReference type="InterPro" id="IPR001796">
    <property type="entry name" value="DHFR_dom"/>
</dbReference>
<dbReference type="InterPro" id="IPR012259">
    <property type="entry name" value="DHFR"/>
</dbReference>
<reference evidence="7" key="1">
    <citation type="submission" date="2016-10" db="EMBL/GenBank/DDBJ databases">
        <title>Sequence of Gallionella enrichment culture.</title>
        <authorList>
            <person name="Poehlein A."/>
            <person name="Muehling M."/>
            <person name="Daniel R."/>
        </authorList>
    </citation>
    <scope>NUCLEOTIDE SEQUENCE</scope>
</reference>
<sequence length="177" mass="19060">MSVPEHERSGLGLIWAQARGGVIGVDGGLPWHLPEDLAHFRRTTAGRPVIMGRATWESLPARFRPLPGRTNIVLSRRPGFVADGATVVMDLSPALDAAGRDAWVIGGSSVYAEAITLADRLEVTEVDLEVPGDTHAPPIDSAWVEVARAPATGWHTSTTGDRYRFVSYRRRSGPATA</sequence>
<dbReference type="GO" id="GO:0046654">
    <property type="term" value="P:tetrahydrofolate biosynthetic process"/>
    <property type="evidence" value="ECO:0007669"/>
    <property type="project" value="InterPro"/>
</dbReference>
<dbReference type="CDD" id="cd00209">
    <property type="entry name" value="DHFR"/>
    <property type="match status" value="1"/>
</dbReference>
<keyword evidence="5 7" id="KW-0560">Oxidoreductase</keyword>
<dbReference type="PROSITE" id="PS00075">
    <property type="entry name" value="DHFR_1"/>
    <property type="match status" value="1"/>
</dbReference>
<evidence type="ECO:0000256" key="4">
    <source>
        <dbReference type="ARBA" id="ARBA00022857"/>
    </source>
</evidence>
<protein>
    <recommendedName>
        <fullName evidence="2">dihydrofolate reductase</fullName>
        <ecNumber evidence="2">1.5.1.3</ecNumber>
    </recommendedName>
</protein>
<dbReference type="GO" id="GO:0046452">
    <property type="term" value="P:dihydrofolate metabolic process"/>
    <property type="evidence" value="ECO:0007669"/>
    <property type="project" value="TreeGrafter"/>
</dbReference>
<evidence type="ECO:0000313" key="7">
    <source>
        <dbReference type="EMBL" id="OIQ82109.1"/>
    </source>
</evidence>
<dbReference type="SUPFAM" id="SSF53597">
    <property type="entry name" value="Dihydrofolate reductase-like"/>
    <property type="match status" value="1"/>
</dbReference>
<dbReference type="FunFam" id="3.40.430.10:FF:000001">
    <property type="entry name" value="Dihydrofolate reductase"/>
    <property type="match status" value="1"/>
</dbReference>
<evidence type="ECO:0000256" key="3">
    <source>
        <dbReference type="ARBA" id="ARBA00022563"/>
    </source>
</evidence>
<accession>A0A1J5R1U2</accession>
<dbReference type="GO" id="GO:0046655">
    <property type="term" value="P:folic acid metabolic process"/>
    <property type="evidence" value="ECO:0007669"/>
    <property type="project" value="TreeGrafter"/>
</dbReference>
<evidence type="ECO:0000259" key="6">
    <source>
        <dbReference type="PROSITE" id="PS51330"/>
    </source>
</evidence>
<dbReference type="EC" id="1.5.1.3" evidence="2"/>